<keyword evidence="1" id="KW-0175">Coiled coil</keyword>
<keyword evidence="3" id="KW-1133">Transmembrane helix</keyword>
<accession>A0AAW2I7V7</accession>
<sequence>MSVRGSKNKTIFYVVGACSLVFVIIFYHNESQRLEAMQMSYERCHLNEESLSAQLQVNLEYKIRLEKSLQQEKSDHAQTKEEFQKKLEDERQTREHENLESINKFSALKEQCNFMQHGCDVVKDNYKKLKHLQSLEADDRKHLEEVVDNLRKELNLLRDTKEKVSDTWKEKMSALERNNSLLQDENRKLREKVEIYEKKRTSPSDVKLPNNMPLGPLFRKSEKNDSQLHLPNYPREGVLSPSGVAVLGDDKVPIAPMPQPRQESSSMKDLNAYDGKEHVAPKPEELYREGANGMVIVQDVLRPPEILRHNPDVHNYKKQLRESEKNNHGGEVGDEDEAIAKNAPQNHLHHWREGEFKEQPVAVNPMGNEIPRNQGYQYPVEDEGRKEEGEDDDDMDPMEYQNVNDKPNEMKENELKPVMQMPFGGKHDSVMLQPK</sequence>
<protein>
    <recommendedName>
        <fullName evidence="5">Golgi membrane protein 2</fullName>
    </recommendedName>
</protein>
<evidence type="ECO:0008006" key="5">
    <source>
        <dbReference type="Google" id="ProtNLM"/>
    </source>
</evidence>
<dbReference type="InterPro" id="IPR042336">
    <property type="entry name" value="GOLIM4"/>
</dbReference>
<evidence type="ECO:0000256" key="2">
    <source>
        <dbReference type="SAM" id="MobiDB-lite"/>
    </source>
</evidence>
<organism evidence="4">
    <name type="scientific">Menopon gallinae</name>
    <name type="common">poultry shaft louse</name>
    <dbReference type="NCBI Taxonomy" id="328185"/>
    <lineage>
        <taxon>Eukaryota</taxon>
        <taxon>Metazoa</taxon>
        <taxon>Ecdysozoa</taxon>
        <taxon>Arthropoda</taxon>
        <taxon>Hexapoda</taxon>
        <taxon>Insecta</taxon>
        <taxon>Pterygota</taxon>
        <taxon>Neoptera</taxon>
        <taxon>Paraneoptera</taxon>
        <taxon>Psocodea</taxon>
        <taxon>Troctomorpha</taxon>
        <taxon>Phthiraptera</taxon>
        <taxon>Amblycera</taxon>
        <taxon>Menoponidae</taxon>
        <taxon>Menopon</taxon>
    </lineage>
</organism>
<dbReference type="EMBL" id="JARGDH010000002">
    <property type="protein sequence ID" value="KAL0277792.1"/>
    <property type="molecule type" value="Genomic_DNA"/>
</dbReference>
<name>A0AAW2I7V7_9NEOP</name>
<evidence type="ECO:0000313" key="4">
    <source>
        <dbReference type="EMBL" id="KAL0277792.1"/>
    </source>
</evidence>
<proteinExistence type="predicted"/>
<feature type="region of interest" description="Disordered" evidence="2">
    <location>
        <begin position="365"/>
        <end position="435"/>
    </location>
</feature>
<comment type="caution">
    <text evidence="4">The sequence shown here is derived from an EMBL/GenBank/DDBJ whole genome shotgun (WGS) entry which is preliminary data.</text>
</comment>
<dbReference type="AlphaFoldDB" id="A0AAW2I7V7"/>
<keyword evidence="3" id="KW-0472">Membrane</keyword>
<dbReference type="PANTHER" id="PTHR22909">
    <property type="entry name" value="GOLGI INTEGRAL MEMBRANE PROTEIN 4"/>
    <property type="match status" value="1"/>
</dbReference>
<feature type="compositionally biased region" description="Basic and acidic residues" evidence="2">
    <location>
        <begin position="406"/>
        <end position="415"/>
    </location>
</feature>
<feature type="transmembrane region" description="Helical" evidence="3">
    <location>
        <begin position="12"/>
        <end position="29"/>
    </location>
</feature>
<feature type="coiled-coil region" evidence="1">
    <location>
        <begin position="140"/>
        <end position="199"/>
    </location>
</feature>
<reference evidence="4" key="1">
    <citation type="journal article" date="2024" name="Gigascience">
        <title>Chromosome-level genome of the poultry shaft louse Menopon gallinae provides insight into the host-switching and adaptive evolution of parasitic lice.</title>
        <authorList>
            <person name="Xu Y."/>
            <person name="Ma L."/>
            <person name="Liu S."/>
            <person name="Liang Y."/>
            <person name="Liu Q."/>
            <person name="He Z."/>
            <person name="Tian L."/>
            <person name="Duan Y."/>
            <person name="Cai W."/>
            <person name="Li H."/>
            <person name="Song F."/>
        </authorList>
    </citation>
    <scope>NUCLEOTIDE SEQUENCE</scope>
    <source>
        <strain evidence="4">Cailab_2023a</strain>
    </source>
</reference>
<evidence type="ECO:0000256" key="3">
    <source>
        <dbReference type="SAM" id="Phobius"/>
    </source>
</evidence>
<dbReference type="PANTHER" id="PTHR22909:SF24">
    <property type="entry name" value="GOLGI INTEGRAL MEMBRANE PROTEIN 4-RELATED"/>
    <property type="match status" value="1"/>
</dbReference>
<gene>
    <name evidence="4" type="ORF">PYX00_004955</name>
</gene>
<evidence type="ECO:0000256" key="1">
    <source>
        <dbReference type="SAM" id="Coils"/>
    </source>
</evidence>
<feature type="region of interest" description="Disordered" evidence="2">
    <location>
        <begin position="71"/>
        <end position="98"/>
    </location>
</feature>
<dbReference type="GO" id="GO:0000139">
    <property type="term" value="C:Golgi membrane"/>
    <property type="evidence" value="ECO:0007669"/>
    <property type="project" value="InterPro"/>
</dbReference>
<keyword evidence="3" id="KW-0812">Transmembrane</keyword>